<dbReference type="Proteomes" id="UP000192578">
    <property type="component" value="Unassembled WGS sequence"/>
</dbReference>
<organism evidence="16 17">
    <name type="scientific">Hypsibius exemplaris</name>
    <name type="common">Freshwater tardigrade</name>
    <dbReference type="NCBI Taxonomy" id="2072580"/>
    <lineage>
        <taxon>Eukaryota</taxon>
        <taxon>Metazoa</taxon>
        <taxon>Ecdysozoa</taxon>
        <taxon>Tardigrada</taxon>
        <taxon>Eutardigrada</taxon>
        <taxon>Parachela</taxon>
        <taxon>Hypsibioidea</taxon>
        <taxon>Hypsibiidae</taxon>
        <taxon>Hypsibius</taxon>
    </lineage>
</organism>
<reference evidence="17" key="1">
    <citation type="submission" date="2017-01" db="EMBL/GenBank/DDBJ databases">
        <title>Comparative genomics of anhydrobiosis in the tardigrade Hypsibius dujardini.</title>
        <authorList>
            <person name="Yoshida Y."/>
            <person name="Koutsovoulos G."/>
            <person name="Laetsch D."/>
            <person name="Stevens L."/>
            <person name="Kumar S."/>
            <person name="Horikawa D."/>
            <person name="Ishino K."/>
            <person name="Komine S."/>
            <person name="Tomita M."/>
            <person name="Blaxter M."/>
            <person name="Arakawa K."/>
        </authorList>
    </citation>
    <scope>NUCLEOTIDE SEQUENCE [LARGE SCALE GENOMIC DNA]</scope>
    <source>
        <strain evidence="17">Z151</strain>
    </source>
</reference>
<accession>A0A1W0W9T0</accession>
<dbReference type="CDD" id="cd07521">
    <property type="entry name" value="HAD_FCP1-like"/>
    <property type="match status" value="1"/>
</dbReference>
<keyword evidence="6" id="KW-0999">Mitochondrion inner membrane</keyword>
<dbReference type="EMBL" id="MTYJ01000158">
    <property type="protein sequence ID" value="OQV11923.1"/>
    <property type="molecule type" value="Genomic_DNA"/>
</dbReference>
<sequence>MPPLLGKVLLSKISLGLTKNHPSICELPEWRSLTSRRATATTSALPLPSISVASHRIPVRNFRWTSSIASSQHFPCLFFSTSLPRRDANKAPTSNLLGKIESASVGSTATNAGAGGGGGYGGTSAEEEEEKRRKDAFSKKAMKWSLVAMGLSLFGAAGFCILEWGAPKLDENGSLIRDEFTDMPTWKQFILRAWKEIVFYEKMIKEPSREKLLPDPLQEPYHQPPYTVVLEMTGVLVHPDWTYGTGWRFKKRPGVDYFLEQLAGPYFEIVIYTNEQAFTAYPILLSLDPNGYVMYRLFRDSTRYVKGKHVKDLSYLNRDLSKTIVVEWDPEVVPGHTRNVVFLPKWQGNDDDRTLYELATFLKTIAASDVDDVRDVLDNYRNEDDILGAFKQRQQMLREEQTKAVAMQSHLQEEKDKRSLLSSLTPSIFGRR</sequence>
<evidence type="ECO:0000256" key="11">
    <source>
        <dbReference type="ARBA" id="ARBA00023128"/>
    </source>
</evidence>
<comment type="subunit">
    <text evidence="13">Component of the TIM23 complex.</text>
</comment>
<protein>
    <recommendedName>
        <fullName evidence="13">Mitochondrial import inner membrane translocase subunit TIM50</fullName>
    </recommendedName>
</protein>
<dbReference type="InterPro" id="IPR036412">
    <property type="entry name" value="HAD-like_sf"/>
</dbReference>
<evidence type="ECO:0000256" key="9">
    <source>
        <dbReference type="ARBA" id="ARBA00022989"/>
    </source>
</evidence>
<evidence type="ECO:0000256" key="1">
    <source>
        <dbReference type="ARBA" id="ARBA00002959"/>
    </source>
</evidence>
<keyword evidence="7 13" id="KW-0653">Protein transport</keyword>
<evidence type="ECO:0000256" key="7">
    <source>
        <dbReference type="ARBA" id="ARBA00022927"/>
    </source>
</evidence>
<dbReference type="InterPro" id="IPR050365">
    <property type="entry name" value="TIM50"/>
</dbReference>
<evidence type="ECO:0000256" key="2">
    <source>
        <dbReference type="ARBA" id="ARBA00004434"/>
    </source>
</evidence>
<evidence type="ECO:0000256" key="14">
    <source>
        <dbReference type="SAM" id="MobiDB-lite"/>
    </source>
</evidence>
<evidence type="ECO:0000259" key="15">
    <source>
        <dbReference type="PROSITE" id="PS50969"/>
    </source>
</evidence>
<keyword evidence="17" id="KW-1185">Reference proteome</keyword>
<keyword evidence="9" id="KW-1133">Transmembrane helix</keyword>
<dbReference type="AlphaFoldDB" id="A0A1W0W9T0"/>
<evidence type="ECO:0000313" key="16">
    <source>
        <dbReference type="EMBL" id="OQV11923.1"/>
    </source>
</evidence>
<comment type="subcellular location">
    <subcellularLocation>
        <location evidence="2 13">Mitochondrion inner membrane</location>
        <topology evidence="2 13">Single-pass membrane protein</topology>
    </subcellularLocation>
</comment>
<evidence type="ECO:0000256" key="5">
    <source>
        <dbReference type="ARBA" id="ARBA00022692"/>
    </source>
</evidence>
<comment type="caution">
    <text evidence="16">The sequence shown here is derived from an EMBL/GenBank/DDBJ whole genome shotgun (WGS) entry which is preliminary data.</text>
</comment>
<keyword evidence="5" id="KW-0812">Transmembrane</keyword>
<dbReference type="PANTHER" id="PTHR12210">
    <property type="entry name" value="DULLARD PROTEIN PHOSPHATASE"/>
    <property type="match status" value="1"/>
</dbReference>
<evidence type="ECO:0000256" key="4">
    <source>
        <dbReference type="ARBA" id="ARBA00022448"/>
    </source>
</evidence>
<feature type="region of interest" description="Disordered" evidence="14">
    <location>
        <begin position="108"/>
        <end position="134"/>
    </location>
</feature>
<comment type="function">
    <text evidence="1 13">Essential component of the TIM23 complex, a complex that mediates the translocation of transit peptide-containing proteins across the mitochondrial inner membrane.</text>
</comment>
<evidence type="ECO:0000313" key="17">
    <source>
        <dbReference type="Proteomes" id="UP000192578"/>
    </source>
</evidence>
<dbReference type="OrthoDB" id="287041at2759"/>
<evidence type="ECO:0000256" key="12">
    <source>
        <dbReference type="ARBA" id="ARBA00023136"/>
    </source>
</evidence>
<dbReference type="InterPro" id="IPR004274">
    <property type="entry name" value="FCP1_dom"/>
</dbReference>
<dbReference type="Pfam" id="PF03031">
    <property type="entry name" value="NIF"/>
    <property type="match status" value="1"/>
</dbReference>
<feature type="domain" description="FCP1 homology" evidence="15">
    <location>
        <begin position="221"/>
        <end position="365"/>
    </location>
</feature>
<comment type="similarity">
    <text evidence="3 13">Belongs to the TIM50 family.</text>
</comment>
<keyword evidence="12" id="KW-0472">Membrane</keyword>
<evidence type="ECO:0000256" key="8">
    <source>
        <dbReference type="ARBA" id="ARBA00022946"/>
    </source>
</evidence>
<feature type="compositionally biased region" description="Gly residues" evidence="14">
    <location>
        <begin position="113"/>
        <end position="122"/>
    </location>
</feature>
<dbReference type="GO" id="GO:0005744">
    <property type="term" value="C:TIM23 mitochondrial import inner membrane translocase complex"/>
    <property type="evidence" value="ECO:0007669"/>
    <property type="project" value="UniProtKB-UniRule"/>
</dbReference>
<dbReference type="PROSITE" id="PS50969">
    <property type="entry name" value="FCP1"/>
    <property type="match status" value="1"/>
</dbReference>
<evidence type="ECO:0000256" key="13">
    <source>
        <dbReference type="RuleBase" id="RU365079"/>
    </source>
</evidence>
<dbReference type="SMART" id="SM00577">
    <property type="entry name" value="CPDc"/>
    <property type="match status" value="1"/>
</dbReference>
<keyword evidence="11 13" id="KW-0496">Mitochondrion</keyword>
<gene>
    <name evidence="16" type="ORF">BV898_13801</name>
</gene>
<keyword evidence="8 13" id="KW-0809">Transit peptide</keyword>
<evidence type="ECO:0000256" key="6">
    <source>
        <dbReference type="ARBA" id="ARBA00022792"/>
    </source>
</evidence>
<keyword evidence="4 13" id="KW-0813">Transport</keyword>
<dbReference type="SUPFAM" id="SSF56784">
    <property type="entry name" value="HAD-like"/>
    <property type="match status" value="1"/>
</dbReference>
<dbReference type="Gene3D" id="3.40.50.1000">
    <property type="entry name" value="HAD superfamily/HAD-like"/>
    <property type="match status" value="1"/>
</dbReference>
<evidence type="ECO:0000256" key="10">
    <source>
        <dbReference type="ARBA" id="ARBA00023010"/>
    </source>
</evidence>
<name>A0A1W0W9T0_HYPEX</name>
<dbReference type="GO" id="GO:0015031">
    <property type="term" value="P:protein transport"/>
    <property type="evidence" value="ECO:0007669"/>
    <property type="project" value="UniProtKB-KW"/>
</dbReference>
<proteinExistence type="inferred from homology"/>
<evidence type="ECO:0000256" key="3">
    <source>
        <dbReference type="ARBA" id="ARBA00006344"/>
    </source>
</evidence>
<dbReference type="FunFam" id="3.40.50.1000:FF:000019">
    <property type="entry name" value="Mitochondrial import inner membrane translocase subunit TIM50"/>
    <property type="match status" value="1"/>
</dbReference>
<keyword evidence="10 13" id="KW-0811">Translocation</keyword>
<dbReference type="InterPro" id="IPR023214">
    <property type="entry name" value="HAD_sf"/>
</dbReference>